<accession>A0AB39YP69</accession>
<name>A0AB39YP69_9MICC</name>
<reference evidence="1" key="1">
    <citation type="submission" date="2024-07" db="EMBL/GenBank/DDBJ databases">
        <authorList>
            <person name="Li J."/>
            <person name="Wei H."/>
            <person name="Ma J."/>
        </authorList>
    </citation>
    <scope>NUCLEOTIDE SEQUENCE</scope>
    <source>
        <strain evidence="1">AMU7</strain>
    </source>
</reference>
<gene>
    <name evidence="1" type="ORF">ABQM86_00300</name>
</gene>
<sequence>MDLQIQELPDLEVSVQGVREIPETVKAAAARLTGRPADHFDVEVGY</sequence>
<organism evidence="1">
    <name type="scientific">Paenarthrobacter sp. AMU7</name>
    <dbReference type="NCBI Taxonomy" id="3162492"/>
    <lineage>
        <taxon>Bacteria</taxon>
        <taxon>Bacillati</taxon>
        <taxon>Actinomycetota</taxon>
        <taxon>Actinomycetes</taxon>
        <taxon>Micrococcales</taxon>
        <taxon>Micrococcaceae</taxon>
        <taxon>Paenarthrobacter</taxon>
    </lineage>
</organism>
<proteinExistence type="predicted"/>
<dbReference type="EMBL" id="CP165735">
    <property type="protein sequence ID" value="XDV71668.1"/>
    <property type="molecule type" value="Genomic_DNA"/>
</dbReference>
<evidence type="ECO:0000313" key="1">
    <source>
        <dbReference type="EMBL" id="XDV71668.1"/>
    </source>
</evidence>
<dbReference type="AlphaFoldDB" id="A0AB39YP69"/>
<dbReference type="RefSeq" id="WP_369745629.1">
    <property type="nucleotide sequence ID" value="NZ_CP165735.1"/>
</dbReference>
<protein>
    <submittedName>
        <fullName evidence="1">Uncharacterized protein</fullName>
    </submittedName>
</protein>